<comment type="caution">
    <text evidence="4">The sequence shown here is derived from an EMBL/GenBank/DDBJ whole genome shotgun (WGS) entry which is preliminary data.</text>
</comment>
<evidence type="ECO:0000313" key="5">
    <source>
        <dbReference type="Proteomes" id="UP001596175"/>
    </source>
</evidence>
<feature type="region of interest" description="Disordered" evidence="1">
    <location>
        <begin position="1"/>
        <end position="26"/>
    </location>
</feature>
<protein>
    <submittedName>
        <fullName evidence="4">2TM domain-containing protein</fullName>
    </submittedName>
</protein>
<proteinExistence type="predicted"/>
<evidence type="ECO:0000256" key="1">
    <source>
        <dbReference type="SAM" id="MobiDB-lite"/>
    </source>
</evidence>
<keyword evidence="2" id="KW-0812">Transmembrane</keyword>
<feature type="transmembrane region" description="Helical" evidence="2">
    <location>
        <begin position="42"/>
        <end position="59"/>
    </location>
</feature>
<reference evidence="5" key="1">
    <citation type="journal article" date="2019" name="Int. J. Syst. Evol. Microbiol.">
        <title>The Global Catalogue of Microorganisms (GCM) 10K type strain sequencing project: providing services to taxonomists for standard genome sequencing and annotation.</title>
        <authorList>
            <consortium name="The Broad Institute Genomics Platform"/>
            <consortium name="The Broad Institute Genome Sequencing Center for Infectious Disease"/>
            <person name="Wu L."/>
            <person name="Ma J."/>
        </authorList>
    </citation>
    <scope>NUCLEOTIDE SEQUENCE [LARGE SCALE GENOMIC DNA]</scope>
    <source>
        <strain evidence="5">XZYJ18</strain>
    </source>
</reference>
<keyword evidence="5" id="KW-1185">Reference proteome</keyword>
<evidence type="ECO:0000256" key="2">
    <source>
        <dbReference type="SAM" id="Phobius"/>
    </source>
</evidence>
<evidence type="ECO:0000313" key="4">
    <source>
        <dbReference type="EMBL" id="MFC5139822.1"/>
    </source>
</evidence>
<keyword evidence="2" id="KW-0472">Membrane</keyword>
<gene>
    <name evidence="4" type="ORF">ACFPK1_16395</name>
</gene>
<keyword evidence="2" id="KW-1133">Transmembrane helix</keyword>
<sequence>MSTDDQARTEPTADEGPTSPEDELRTRAVTRLRKRADFRTHVLVYLLVNTMLVVMWAVIGTTTFFWPVFPILGWGVGLAANAWDVYRPDPVTEDRIQREMGRLRP</sequence>
<dbReference type="InterPro" id="IPR025698">
    <property type="entry name" value="2TM_dom"/>
</dbReference>
<name>A0ABV9ZFC3_9PSEU</name>
<dbReference type="Proteomes" id="UP001596175">
    <property type="component" value="Unassembled WGS sequence"/>
</dbReference>
<accession>A0ABV9ZFC3</accession>
<dbReference type="RefSeq" id="WP_378022004.1">
    <property type="nucleotide sequence ID" value="NZ_JBHSKG010000008.1"/>
</dbReference>
<feature type="transmembrane region" description="Helical" evidence="2">
    <location>
        <begin position="65"/>
        <end position="86"/>
    </location>
</feature>
<dbReference type="EMBL" id="JBHSKG010000008">
    <property type="protein sequence ID" value="MFC5139822.1"/>
    <property type="molecule type" value="Genomic_DNA"/>
</dbReference>
<feature type="domain" description="2TM" evidence="3">
    <location>
        <begin position="27"/>
        <end position="100"/>
    </location>
</feature>
<organism evidence="4 5">
    <name type="scientific">Actinomycetospora rhizophila</name>
    <dbReference type="NCBI Taxonomy" id="1416876"/>
    <lineage>
        <taxon>Bacteria</taxon>
        <taxon>Bacillati</taxon>
        <taxon>Actinomycetota</taxon>
        <taxon>Actinomycetes</taxon>
        <taxon>Pseudonocardiales</taxon>
        <taxon>Pseudonocardiaceae</taxon>
        <taxon>Actinomycetospora</taxon>
    </lineage>
</organism>
<evidence type="ECO:0000259" key="3">
    <source>
        <dbReference type="Pfam" id="PF13239"/>
    </source>
</evidence>
<dbReference type="Pfam" id="PF13239">
    <property type="entry name" value="2TM"/>
    <property type="match status" value="1"/>
</dbReference>